<dbReference type="InterPro" id="IPR019201">
    <property type="entry name" value="DUF2065"/>
</dbReference>
<keyword evidence="1" id="KW-0472">Membrane</keyword>
<evidence type="ECO:0000313" key="3">
    <source>
        <dbReference type="Proteomes" id="UP001320831"/>
    </source>
</evidence>
<sequence>MSDFLAALGLVLVFEGLLYGGLPRLAKRLAADVIDMPESVMRGIGLAVMAAGVLIVWLVRG</sequence>
<accession>A0ABT2LLA6</accession>
<gene>
    <name evidence="2" type="ORF">N5A92_08420</name>
</gene>
<dbReference type="RefSeq" id="WP_260901743.1">
    <property type="nucleotide sequence ID" value="NZ_JAOCZP010000002.1"/>
</dbReference>
<feature type="transmembrane region" description="Helical" evidence="1">
    <location>
        <begin position="40"/>
        <end position="59"/>
    </location>
</feature>
<name>A0ABT2LLA6_9HYPH</name>
<dbReference type="PANTHER" id="PTHR38602:SF1">
    <property type="entry name" value="INNER MEMBRANE PROTEIN"/>
    <property type="match status" value="1"/>
</dbReference>
<proteinExistence type="predicted"/>
<protein>
    <submittedName>
        <fullName evidence="2">DUF2065 family protein</fullName>
    </submittedName>
</protein>
<dbReference type="PANTHER" id="PTHR38602">
    <property type="entry name" value="INNER MEMBRANE PROTEIN-RELATED"/>
    <property type="match status" value="1"/>
</dbReference>
<reference evidence="2 3" key="1">
    <citation type="submission" date="2022-09" db="EMBL/GenBank/DDBJ databases">
        <title>Chelativorans salina sp. nov., a novel slightly halophilic bacterium isolated from a saline lake sediment enrichment.</title>
        <authorList>
            <person name="Gao L."/>
            <person name="Fang B.-Z."/>
            <person name="Li W.-J."/>
        </authorList>
    </citation>
    <scope>NUCLEOTIDE SEQUENCE [LARGE SCALE GENOMIC DNA]</scope>
    <source>
        <strain evidence="2 3">EGI FJ00035</strain>
    </source>
</reference>
<dbReference type="EMBL" id="JAOCZP010000002">
    <property type="protein sequence ID" value="MCT7375061.1"/>
    <property type="molecule type" value="Genomic_DNA"/>
</dbReference>
<dbReference type="Pfam" id="PF09838">
    <property type="entry name" value="DUF2065"/>
    <property type="match status" value="1"/>
</dbReference>
<comment type="caution">
    <text evidence="2">The sequence shown here is derived from an EMBL/GenBank/DDBJ whole genome shotgun (WGS) entry which is preliminary data.</text>
</comment>
<dbReference type="Proteomes" id="UP001320831">
    <property type="component" value="Unassembled WGS sequence"/>
</dbReference>
<keyword evidence="1" id="KW-1133">Transmembrane helix</keyword>
<keyword evidence="3" id="KW-1185">Reference proteome</keyword>
<evidence type="ECO:0000256" key="1">
    <source>
        <dbReference type="SAM" id="Phobius"/>
    </source>
</evidence>
<organism evidence="2 3">
    <name type="scientific">Chelativorans salis</name>
    <dbReference type="NCBI Taxonomy" id="2978478"/>
    <lineage>
        <taxon>Bacteria</taxon>
        <taxon>Pseudomonadati</taxon>
        <taxon>Pseudomonadota</taxon>
        <taxon>Alphaproteobacteria</taxon>
        <taxon>Hyphomicrobiales</taxon>
        <taxon>Phyllobacteriaceae</taxon>
        <taxon>Chelativorans</taxon>
    </lineage>
</organism>
<keyword evidence="1" id="KW-0812">Transmembrane</keyword>
<evidence type="ECO:0000313" key="2">
    <source>
        <dbReference type="EMBL" id="MCT7375061.1"/>
    </source>
</evidence>